<keyword evidence="3" id="KW-0472">Membrane</keyword>
<dbReference type="InterPro" id="IPR023365">
    <property type="entry name" value="Sortase_dom-sf"/>
</dbReference>
<feature type="transmembrane region" description="Helical" evidence="3">
    <location>
        <begin position="6"/>
        <end position="26"/>
    </location>
</feature>
<reference evidence="4 5" key="1">
    <citation type="submission" date="2019-05" db="EMBL/GenBank/DDBJ databases">
        <title>Psychrobacillus vulpis sp. nov., a new species isolated from feces of a red fox that inhabits in The Tablas de Daimiel Natural Park, Albacete, Spain.</title>
        <authorList>
            <person name="Rodriguez M."/>
            <person name="Reina J.C."/>
            <person name="Bejar V."/>
            <person name="Llamas I."/>
        </authorList>
    </citation>
    <scope>NUCLEOTIDE SEQUENCE [LARGE SCALE GENOMIC DNA]</scope>
    <source>
        <strain evidence="4 5">NEAU-3TGS17</strain>
    </source>
</reference>
<dbReference type="Gene3D" id="2.40.260.10">
    <property type="entry name" value="Sortase"/>
    <property type="match status" value="1"/>
</dbReference>
<dbReference type="OrthoDB" id="154054at2"/>
<keyword evidence="1" id="KW-0378">Hydrolase</keyword>
<protein>
    <submittedName>
        <fullName evidence="4">Class D sortase</fullName>
    </submittedName>
</protein>
<dbReference type="Proteomes" id="UP000317316">
    <property type="component" value="Unassembled WGS sequence"/>
</dbReference>
<name>A0A544TCH4_9BACI</name>
<dbReference type="InterPro" id="IPR042000">
    <property type="entry name" value="Sortase_D_2"/>
</dbReference>
<evidence type="ECO:0000256" key="1">
    <source>
        <dbReference type="ARBA" id="ARBA00022801"/>
    </source>
</evidence>
<feature type="active site" description="Proton donor/acceptor" evidence="2">
    <location>
        <position position="120"/>
    </location>
</feature>
<sequence length="201" mass="22247">MMKKHIGNLLILIAISMLIIVGHGMLKNKQHQEQLIESFASIKTEAATSKSVGSKPTKNESALPMERADDTMGILTIDSIDLKAPVVRGAAQEKLNEALGTIDGLDEPGTLNGTSAIAGHQSHVFGQFFNRLNELQIGDRFELETLTETLQYEIFDIVVVKPENVDILNRQKGITLLSLVTCYPERSNQFRLVVQAKQIYD</sequence>
<keyword evidence="3" id="KW-0812">Transmembrane</keyword>
<gene>
    <name evidence="4" type="ORF">FG382_06385</name>
</gene>
<proteinExistence type="predicted"/>
<dbReference type="SUPFAM" id="SSF63817">
    <property type="entry name" value="Sortase"/>
    <property type="match status" value="1"/>
</dbReference>
<evidence type="ECO:0000313" key="5">
    <source>
        <dbReference type="Proteomes" id="UP000317316"/>
    </source>
</evidence>
<dbReference type="CDD" id="cd06166">
    <property type="entry name" value="Sortase_D_2"/>
    <property type="match status" value="1"/>
</dbReference>
<feature type="active site" description="Acyl-thioester intermediate" evidence="2">
    <location>
        <position position="182"/>
    </location>
</feature>
<evidence type="ECO:0000313" key="4">
    <source>
        <dbReference type="EMBL" id="TQR15091.1"/>
    </source>
</evidence>
<organism evidence="4 5">
    <name type="scientific">Psychrobacillus lasiicapitis</name>
    <dbReference type="NCBI Taxonomy" id="1636719"/>
    <lineage>
        <taxon>Bacteria</taxon>
        <taxon>Bacillati</taxon>
        <taxon>Bacillota</taxon>
        <taxon>Bacilli</taxon>
        <taxon>Bacillales</taxon>
        <taxon>Bacillaceae</taxon>
        <taxon>Psychrobacillus</taxon>
    </lineage>
</organism>
<evidence type="ECO:0000256" key="2">
    <source>
        <dbReference type="PIRSR" id="PIRSR605754-1"/>
    </source>
</evidence>
<dbReference type="RefSeq" id="WP_142538071.1">
    <property type="nucleotide sequence ID" value="NZ_BMIE01000001.1"/>
</dbReference>
<dbReference type="NCBIfam" id="TIGR01076">
    <property type="entry name" value="sortase_fam"/>
    <property type="match status" value="1"/>
</dbReference>
<accession>A0A544TCH4</accession>
<dbReference type="Pfam" id="PF04203">
    <property type="entry name" value="Sortase"/>
    <property type="match status" value="1"/>
</dbReference>
<evidence type="ECO:0000256" key="3">
    <source>
        <dbReference type="SAM" id="Phobius"/>
    </source>
</evidence>
<dbReference type="AlphaFoldDB" id="A0A544TCH4"/>
<keyword evidence="3" id="KW-1133">Transmembrane helix</keyword>
<comment type="caution">
    <text evidence="4">The sequence shown here is derived from an EMBL/GenBank/DDBJ whole genome shotgun (WGS) entry which is preliminary data.</text>
</comment>
<dbReference type="GO" id="GO:0016787">
    <property type="term" value="F:hydrolase activity"/>
    <property type="evidence" value="ECO:0007669"/>
    <property type="project" value="UniProtKB-KW"/>
</dbReference>
<dbReference type="EMBL" id="VDGH01000003">
    <property type="protein sequence ID" value="TQR15091.1"/>
    <property type="molecule type" value="Genomic_DNA"/>
</dbReference>
<keyword evidence="5" id="KW-1185">Reference proteome</keyword>
<dbReference type="InterPro" id="IPR005754">
    <property type="entry name" value="Sortase"/>
</dbReference>